<sequence length="92" mass="10192">MPYLIASPLHKRFGFDDGELHLPPPTLPIREHQHTTRGYLTTFPVDITPFTRSGPPPVNQSSPAQPAQHPVDCPRTPDLPIASLLPGLRKQL</sequence>
<gene>
    <name evidence="1" type="ORF">BDN72DRAFT_905242</name>
</gene>
<name>A0ACD3A3B3_9AGAR</name>
<evidence type="ECO:0000313" key="1">
    <source>
        <dbReference type="EMBL" id="TFK60129.1"/>
    </source>
</evidence>
<protein>
    <submittedName>
        <fullName evidence="1">Uncharacterized protein</fullName>
    </submittedName>
</protein>
<keyword evidence="2" id="KW-1185">Reference proteome</keyword>
<proteinExistence type="predicted"/>
<dbReference type="Proteomes" id="UP000308600">
    <property type="component" value="Unassembled WGS sequence"/>
</dbReference>
<dbReference type="EMBL" id="ML208827">
    <property type="protein sequence ID" value="TFK60129.1"/>
    <property type="molecule type" value="Genomic_DNA"/>
</dbReference>
<evidence type="ECO:0000313" key="2">
    <source>
        <dbReference type="Proteomes" id="UP000308600"/>
    </source>
</evidence>
<reference evidence="1 2" key="1">
    <citation type="journal article" date="2019" name="Nat. Ecol. Evol.">
        <title>Megaphylogeny resolves global patterns of mushroom evolution.</title>
        <authorList>
            <person name="Varga T."/>
            <person name="Krizsan K."/>
            <person name="Foldi C."/>
            <person name="Dima B."/>
            <person name="Sanchez-Garcia M."/>
            <person name="Sanchez-Ramirez S."/>
            <person name="Szollosi G.J."/>
            <person name="Szarkandi J.G."/>
            <person name="Papp V."/>
            <person name="Albert L."/>
            <person name="Andreopoulos W."/>
            <person name="Angelini C."/>
            <person name="Antonin V."/>
            <person name="Barry K.W."/>
            <person name="Bougher N.L."/>
            <person name="Buchanan P."/>
            <person name="Buyck B."/>
            <person name="Bense V."/>
            <person name="Catcheside P."/>
            <person name="Chovatia M."/>
            <person name="Cooper J."/>
            <person name="Damon W."/>
            <person name="Desjardin D."/>
            <person name="Finy P."/>
            <person name="Geml J."/>
            <person name="Haridas S."/>
            <person name="Hughes K."/>
            <person name="Justo A."/>
            <person name="Karasinski D."/>
            <person name="Kautmanova I."/>
            <person name="Kiss B."/>
            <person name="Kocsube S."/>
            <person name="Kotiranta H."/>
            <person name="LaButti K.M."/>
            <person name="Lechner B.E."/>
            <person name="Liimatainen K."/>
            <person name="Lipzen A."/>
            <person name="Lukacs Z."/>
            <person name="Mihaltcheva S."/>
            <person name="Morgado L.N."/>
            <person name="Niskanen T."/>
            <person name="Noordeloos M.E."/>
            <person name="Ohm R.A."/>
            <person name="Ortiz-Santana B."/>
            <person name="Ovrebo C."/>
            <person name="Racz N."/>
            <person name="Riley R."/>
            <person name="Savchenko A."/>
            <person name="Shiryaev A."/>
            <person name="Soop K."/>
            <person name="Spirin V."/>
            <person name="Szebenyi C."/>
            <person name="Tomsovsky M."/>
            <person name="Tulloss R.E."/>
            <person name="Uehling J."/>
            <person name="Grigoriev I.V."/>
            <person name="Vagvolgyi C."/>
            <person name="Papp T."/>
            <person name="Martin F.M."/>
            <person name="Miettinen O."/>
            <person name="Hibbett D.S."/>
            <person name="Nagy L.G."/>
        </authorList>
    </citation>
    <scope>NUCLEOTIDE SEQUENCE [LARGE SCALE GENOMIC DNA]</scope>
    <source>
        <strain evidence="1 2">NL-1719</strain>
    </source>
</reference>
<accession>A0ACD3A3B3</accession>
<organism evidence="1 2">
    <name type="scientific">Pluteus cervinus</name>
    <dbReference type="NCBI Taxonomy" id="181527"/>
    <lineage>
        <taxon>Eukaryota</taxon>
        <taxon>Fungi</taxon>
        <taxon>Dikarya</taxon>
        <taxon>Basidiomycota</taxon>
        <taxon>Agaricomycotina</taxon>
        <taxon>Agaricomycetes</taxon>
        <taxon>Agaricomycetidae</taxon>
        <taxon>Agaricales</taxon>
        <taxon>Pluteineae</taxon>
        <taxon>Pluteaceae</taxon>
        <taxon>Pluteus</taxon>
    </lineage>
</organism>